<evidence type="ECO:0000313" key="1">
    <source>
        <dbReference type="EMBL" id="XCD08410.1"/>
    </source>
</evidence>
<reference evidence="1" key="1">
    <citation type="submission" date="2024-03" db="EMBL/GenBank/DDBJ databases">
        <title>Diverse circular DNA viruses in blood, oral, and fecal samples of captive lemurs.</title>
        <authorList>
            <person name="Paietta E.N."/>
            <person name="Kraberger S."/>
            <person name="Lund M.C."/>
            <person name="Custer J.M."/>
            <person name="Vargas K.M."/>
            <person name="Ehmke E.E."/>
            <person name="Yoder A.D."/>
            <person name="Varsani A."/>
        </authorList>
    </citation>
    <scope>NUCLEOTIDE SEQUENCE</scope>
    <source>
        <strain evidence="1">Duke_30FF_63</strain>
    </source>
</reference>
<protein>
    <submittedName>
        <fullName evidence="1">Uncharacterized protein</fullName>
    </submittedName>
</protein>
<sequence length="45" mass="5225">MPFTISSSFFYKVLRAFSRESIMPSSLSVSISYPEYLRIADKRIC</sequence>
<accession>A0AAU8B9G7</accession>
<name>A0AAU8B9G7_9CAUD</name>
<organism evidence="1">
    <name type="scientific">Dulem virus 42</name>
    <dbReference type="NCBI Taxonomy" id="3145760"/>
    <lineage>
        <taxon>Viruses</taxon>
        <taxon>Duplodnaviria</taxon>
        <taxon>Heunggongvirae</taxon>
        <taxon>Uroviricota</taxon>
        <taxon>Caudoviricetes</taxon>
    </lineage>
</organism>
<dbReference type="EMBL" id="PP511876">
    <property type="protein sequence ID" value="XCD08410.1"/>
    <property type="molecule type" value="Genomic_DNA"/>
</dbReference>
<proteinExistence type="predicted"/>